<dbReference type="PANTHER" id="PTHR33832:SF16">
    <property type="entry name" value="PROTEINASE INHIBITOR PSI-1.2-LIKE"/>
    <property type="match status" value="1"/>
</dbReference>
<dbReference type="Pfam" id="PF02428">
    <property type="entry name" value="Prot_inhib_II"/>
    <property type="match status" value="1"/>
</dbReference>
<evidence type="ECO:0000256" key="3">
    <source>
        <dbReference type="ARBA" id="ARBA00022900"/>
    </source>
</evidence>
<dbReference type="InterPro" id="IPR003465">
    <property type="entry name" value="Prot_inh_I20"/>
</dbReference>
<evidence type="ECO:0000256" key="1">
    <source>
        <dbReference type="ARBA" id="ARBA00007766"/>
    </source>
</evidence>
<reference evidence="6" key="1">
    <citation type="submission" date="2016-11" db="EMBL/GenBank/DDBJ databases">
        <title>The genome of Nicotiana attenuata.</title>
        <authorList>
            <person name="Xu S."/>
            <person name="Brockmoeller T."/>
            <person name="Gaquerel E."/>
            <person name="Navarro A."/>
            <person name="Kuhl H."/>
            <person name="Gase K."/>
            <person name="Ling Z."/>
            <person name="Zhou W."/>
            <person name="Kreitzer C."/>
            <person name="Stanke M."/>
            <person name="Tang H."/>
            <person name="Lyons E."/>
            <person name="Pandey P."/>
            <person name="Pandey S.P."/>
            <person name="Timmermann B."/>
            <person name="Baldwin I.T."/>
        </authorList>
    </citation>
    <scope>NUCLEOTIDE SEQUENCE [LARGE SCALE GENOMIC DNA]</scope>
    <source>
        <strain evidence="6">UT</strain>
    </source>
</reference>
<dbReference type="SUPFAM" id="SSF100897">
    <property type="entry name" value="Plant proteinase inhibitors"/>
    <property type="match status" value="1"/>
</dbReference>
<dbReference type="OrthoDB" id="1243740at2759"/>
<keyword evidence="3" id="KW-0722">Serine protease inhibitor</keyword>
<evidence type="ECO:0000313" key="6">
    <source>
        <dbReference type="EMBL" id="OIT27096.1"/>
    </source>
</evidence>
<evidence type="ECO:0000256" key="4">
    <source>
        <dbReference type="ARBA" id="ARBA00023157"/>
    </source>
</evidence>
<dbReference type="EMBL" id="MJEQ01002532">
    <property type="protein sequence ID" value="OIT27096.1"/>
    <property type="molecule type" value="Genomic_DNA"/>
</dbReference>
<feature type="signal peptide" evidence="5">
    <location>
        <begin position="1"/>
        <end position="21"/>
    </location>
</feature>
<organism evidence="6 7">
    <name type="scientific">Nicotiana attenuata</name>
    <name type="common">Coyote tobacco</name>
    <dbReference type="NCBI Taxonomy" id="49451"/>
    <lineage>
        <taxon>Eukaryota</taxon>
        <taxon>Viridiplantae</taxon>
        <taxon>Streptophyta</taxon>
        <taxon>Embryophyta</taxon>
        <taxon>Tracheophyta</taxon>
        <taxon>Spermatophyta</taxon>
        <taxon>Magnoliopsida</taxon>
        <taxon>eudicotyledons</taxon>
        <taxon>Gunneridae</taxon>
        <taxon>Pentapetalae</taxon>
        <taxon>asterids</taxon>
        <taxon>lamiids</taxon>
        <taxon>Solanales</taxon>
        <taxon>Solanaceae</taxon>
        <taxon>Nicotianoideae</taxon>
        <taxon>Nicotianeae</taxon>
        <taxon>Nicotiana</taxon>
    </lineage>
</organism>
<dbReference type="GeneID" id="109214422"/>
<dbReference type="SMR" id="A0A1J6KQH3"/>
<comment type="caution">
    <text evidence="6">The sequence shown here is derived from an EMBL/GenBank/DDBJ whole genome shotgun (WGS) entry which is preliminary data.</text>
</comment>
<dbReference type="PANTHER" id="PTHR33832">
    <property type="entry name" value="SERINE-TYPE ENDOPEPTIDASE INHIBITOR"/>
    <property type="match status" value="1"/>
</dbReference>
<protein>
    <submittedName>
        <fullName evidence="6">Proteinase inhibitor psi-1.2</fullName>
    </submittedName>
</protein>
<accession>A0A1J6KQH3</accession>
<feature type="chain" id="PRO_5009639877" evidence="5">
    <location>
        <begin position="22"/>
        <end position="87"/>
    </location>
</feature>
<sequence>MAIHKVGFLAVLLLFGTHVLGSKMATAAEEEKSCPRDCISDAAYMVCPTRHGRHKLIESYCDNCCTLPENCKLFKENGDLICTGTDY</sequence>
<dbReference type="Gramene" id="OIT27096">
    <property type="protein sequence ID" value="OIT27096"/>
    <property type="gene ID" value="A4A49_25409"/>
</dbReference>
<dbReference type="GO" id="GO:0004867">
    <property type="term" value="F:serine-type endopeptidase inhibitor activity"/>
    <property type="evidence" value="ECO:0007669"/>
    <property type="project" value="UniProtKB-KW"/>
</dbReference>
<dbReference type="KEGG" id="nau:109214422"/>
<comment type="similarity">
    <text evidence="1">Belongs to the protease inhibitor I20 (potato type II proteinase inhibitor) family.</text>
</comment>
<dbReference type="AlphaFoldDB" id="A0A1J6KQH3"/>
<dbReference type="OMA" id="TRHGRHK"/>
<dbReference type="InterPro" id="IPR051391">
    <property type="entry name" value="Protease_inhibitor_I20"/>
</dbReference>
<evidence type="ECO:0000256" key="2">
    <source>
        <dbReference type="ARBA" id="ARBA00022690"/>
    </source>
</evidence>
<keyword evidence="2" id="KW-0646">Protease inhibitor</keyword>
<proteinExistence type="inferred from homology"/>
<dbReference type="Gene3D" id="3.30.60.30">
    <property type="match status" value="1"/>
</dbReference>
<keyword evidence="7" id="KW-1185">Reference proteome</keyword>
<evidence type="ECO:0000313" key="7">
    <source>
        <dbReference type="Proteomes" id="UP000187609"/>
    </source>
</evidence>
<name>A0A1J6KQH3_NICAT</name>
<gene>
    <name evidence="6" type="primary">IP23_0</name>
    <name evidence="6" type="ORF">A4A49_25409</name>
</gene>
<evidence type="ECO:0000256" key="5">
    <source>
        <dbReference type="SAM" id="SignalP"/>
    </source>
</evidence>
<keyword evidence="5" id="KW-0732">Signal</keyword>
<dbReference type="Proteomes" id="UP000187609">
    <property type="component" value="Unassembled WGS sequence"/>
</dbReference>
<keyword evidence="4" id="KW-1015">Disulfide bond</keyword>